<accession>A0AAW0YJR7</accession>
<evidence type="ECO:0000256" key="1">
    <source>
        <dbReference type="SAM" id="Phobius"/>
    </source>
</evidence>
<feature type="non-terminal residue" evidence="2">
    <location>
        <position position="1"/>
    </location>
</feature>
<sequence>NTQDVMQKVRNKEECTVLNTTENMFGLQTVKEFNEKSLTFFIRPKSSFKKLVFRIKLGTVLKFFDTEEAIDIHNSDLVHSISEPWTSIDVKYYMKSSIGLKYHALNVTVGNTTLSLVSHYNWFIYNYKGFVISAEGGAHVLFNCLPIDLQELTQQASSYNGVWLMAGLFITAAILLVALFFVWLSLRCRKRSHKAQAPLSSLVYEEFDEEVLEKIRQKVETLRSGKSQSDLRYTGVVSYEASRENPYVMSTTLLQDSEKQKEVSEEEERHVYQNVFAGRPIPAPRFIKETPRVEPQYHNMLSISSICREADDECPSVDESPGESEGIYQNPTSILICRAEEVDMRHTEKVTTDAAREER</sequence>
<keyword evidence="3" id="KW-1185">Reference proteome</keyword>
<dbReference type="EMBL" id="JARKIK010000005">
    <property type="protein sequence ID" value="KAK8751872.1"/>
    <property type="molecule type" value="Genomic_DNA"/>
</dbReference>
<dbReference type="AlphaFoldDB" id="A0AAW0YJR7"/>
<organism evidence="2 3">
    <name type="scientific">Cherax quadricarinatus</name>
    <name type="common">Australian red claw crayfish</name>
    <dbReference type="NCBI Taxonomy" id="27406"/>
    <lineage>
        <taxon>Eukaryota</taxon>
        <taxon>Metazoa</taxon>
        <taxon>Ecdysozoa</taxon>
        <taxon>Arthropoda</taxon>
        <taxon>Crustacea</taxon>
        <taxon>Multicrustacea</taxon>
        <taxon>Malacostraca</taxon>
        <taxon>Eumalacostraca</taxon>
        <taxon>Eucarida</taxon>
        <taxon>Decapoda</taxon>
        <taxon>Pleocyemata</taxon>
        <taxon>Astacidea</taxon>
        <taxon>Parastacoidea</taxon>
        <taxon>Parastacidae</taxon>
        <taxon>Cherax</taxon>
    </lineage>
</organism>
<dbReference type="Proteomes" id="UP001445076">
    <property type="component" value="Unassembled WGS sequence"/>
</dbReference>
<gene>
    <name evidence="2" type="ORF">OTU49_010900</name>
</gene>
<keyword evidence="1" id="KW-1133">Transmembrane helix</keyword>
<comment type="caution">
    <text evidence="2">The sequence shown here is derived from an EMBL/GenBank/DDBJ whole genome shotgun (WGS) entry which is preliminary data.</text>
</comment>
<feature type="transmembrane region" description="Helical" evidence="1">
    <location>
        <begin position="162"/>
        <end position="184"/>
    </location>
</feature>
<evidence type="ECO:0000313" key="3">
    <source>
        <dbReference type="Proteomes" id="UP001445076"/>
    </source>
</evidence>
<protein>
    <submittedName>
        <fullName evidence="2">Uncharacterized protein</fullName>
    </submittedName>
</protein>
<keyword evidence="1" id="KW-0472">Membrane</keyword>
<keyword evidence="1" id="KW-0812">Transmembrane</keyword>
<name>A0AAW0YJR7_CHEQU</name>
<reference evidence="2 3" key="1">
    <citation type="journal article" date="2024" name="BMC Genomics">
        <title>Genome assembly of redclaw crayfish (Cherax quadricarinatus) provides insights into its immune adaptation and hypoxia tolerance.</title>
        <authorList>
            <person name="Liu Z."/>
            <person name="Zheng J."/>
            <person name="Li H."/>
            <person name="Fang K."/>
            <person name="Wang S."/>
            <person name="He J."/>
            <person name="Zhou D."/>
            <person name="Weng S."/>
            <person name="Chi M."/>
            <person name="Gu Z."/>
            <person name="He J."/>
            <person name="Li F."/>
            <person name="Wang M."/>
        </authorList>
    </citation>
    <scope>NUCLEOTIDE SEQUENCE [LARGE SCALE GENOMIC DNA]</scope>
    <source>
        <strain evidence="2">ZL_2023a</strain>
    </source>
</reference>
<evidence type="ECO:0000313" key="2">
    <source>
        <dbReference type="EMBL" id="KAK8751872.1"/>
    </source>
</evidence>
<proteinExistence type="predicted"/>